<evidence type="ECO:0000313" key="3">
    <source>
        <dbReference type="Proteomes" id="UP001596098"/>
    </source>
</evidence>
<protein>
    <recommendedName>
        <fullName evidence="4">Lipoprotein</fullName>
    </recommendedName>
</protein>
<accession>A0ABW1QTI3</accession>
<sequence>MPVTASRPAPPRTATLRPATLRHRLGVVVLGSALVLGLSACSDDEPAAKSSESPATSAAPGSSSAASPTSEPTEAGDNTRSRAALDQLVEANRSMLGTQKEAMKEVYSDITVEAQGDDTLLIRYVLAAQAPAEAAEALQSEANPAVESLRTTVLPQMETAGVDEPKVRYVVENPDGKVVYDETISQ</sequence>
<keyword evidence="3" id="KW-1185">Reference proteome</keyword>
<dbReference type="Proteomes" id="UP001596098">
    <property type="component" value="Unassembled WGS sequence"/>
</dbReference>
<dbReference type="EMBL" id="JBHSQI010000002">
    <property type="protein sequence ID" value="MFC6152797.1"/>
    <property type="molecule type" value="Genomic_DNA"/>
</dbReference>
<name>A0ABW1QTI3_9ACTN</name>
<gene>
    <name evidence="2" type="ORF">ACFPWU_03840</name>
</gene>
<evidence type="ECO:0008006" key="4">
    <source>
        <dbReference type="Google" id="ProtNLM"/>
    </source>
</evidence>
<feature type="region of interest" description="Disordered" evidence="1">
    <location>
        <begin position="42"/>
        <end position="82"/>
    </location>
</feature>
<dbReference type="RefSeq" id="WP_128219561.1">
    <property type="nucleotide sequence ID" value="NZ_CP034929.1"/>
</dbReference>
<evidence type="ECO:0000313" key="2">
    <source>
        <dbReference type="EMBL" id="MFC6152797.1"/>
    </source>
</evidence>
<reference evidence="3" key="1">
    <citation type="journal article" date="2019" name="Int. J. Syst. Evol. Microbiol.">
        <title>The Global Catalogue of Microorganisms (GCM) 10K type strain sequencing project: providing services to taxonomists for standard genome sequencing and annotation.</title>
        <authorList>
            <consortium name="The Broad Institute Genomics Platform"/>
            <consortium name="The Broad Institute Genome Sequencing Center for Infectious Disease"/>
            <person name="Wu L."/>
            <person name="Ma J."/>
        </authorList>
    </citation>
    <scope>NUCLEOTIDE SEQUENCE [LARGE SCALE GENOMIC DNA]</scope>
    <source>
        <strain evidence="3">DFY28</strain>
    </source>
</reference>
<feature type="compositionally biased region" description="Low complexity" evidence="1">
    <location>
        <begin position="48"/>
        <end position="75"/>
    </location>
</feature>
<organism evidence="2 3">
    <name type="scientific">Nocardioides yefusunii</name>
    <dbReference type="NCBI Taxonomy" id="2500546"/>
    <lineage>
        <taxon>Bacteria</taxon>
        <taxon>Bacillati</taxon>
        <taxon>Actinomycetota</taxon>
        <taxon>Actinomycetes</taxon>
        <taxon>Propionibacteriales</taxon>
        <taxon>Nocardioidaceae</taxon>
        <taxon>Nocardioides</taxon>
    </lineage>
</organism>
<proteinExistence type="predicted"/>
<comment type="caution">
    <text evidence="2">The sequence shown here is derived from an EMBL/GenBank/DDBJ whole genome shotgun (WGS) entry which is preliminary data.</text>
</comment>
<evidence type="ECO:0000256" key="1">
    <source>
        <dbReference type="SAM" id="MobiDB-lite"/>
    </source>
</evidence>